<reference evidence="3" key="1">
    <citation type="submission" date="2018-05" db="EMBL/GenBank/DDBJ databases">
        <title>Complete Genome Sequence of Methylobacterium sp. 17SD2-17.</title>
        <authorList>
            <person name="Srinivasan S."/>
        </authorList>
    </citation>
    <scope>NUCLEOTIDE SEQUENCE [LARGE SCALE GENOMIC DNA]</scope>
    <source>
        <strain evidence="3">17SD2-17</strain>
    </source>
</reference>
<protein>
    <submittedName>
        <fullName evidence="2">Uncharacterized protein</fullName>
    </submittedName>
</protein>
<dbReference type="AlphaFoldDB" id="A0A2U8W5L5"/>
<sequence length="119" mass="13033">MSTAKSLAQCLEQLACRHRSATGEDTITSHAIAQAAVLVTLLHDENERLRLQAAQIAGVNTRLSLSGHSDPFDALVSEYEALQGRLLATERERDMARAERDALRDRTIQLPKQIARAAG</sequence>
<gene>
    <name evidence="2" type="ORF">DK389_13880</name>
</gene>
<keyword evidence="3" id="KW-1185">Reference proteome</keyword>
<proteinExistence type="predicted"/>
<dbReference type="EMBL" id="CP029550">
    <property type="protein sequence ID" value="AWN41405.1"/>
    <property type="molecule type" value="Genomic_DNA"/>
</dbReference>
<evidence type="ECO:0000313" key="3">
    <source>
        <dbReference type="Proteomes" id="UP000245926"/>
    </source>
</evidence>
<dbReference type="RefSeq" id="WP_109890391.1">
    <property type="nucleotide sequence ID" value="NZ_CP029550.1"/>
</dbReference>
<accession>A0A2U8W5L5</accession>
<dbReference type="Proteomes" id="UP000245926">
    <property type="component" value="Chromosome"/>
</dbReference>
<evidence type="ECO:0000313" key="2">
    <source>
        <dbReference type="EMBL" id="AWN41405.1"/>
    </source>
</evidence>
<evidence type="ECO:0000256" key="1">
    <source>
        <dbReference type="SAM" id="Coils"/>
    </source>
</evidence>
<keyword evidence="1" id="KW-0175">Coiled coil</keyword>
<feature type="coiled-coil region" evidence="1">
    <location>
        <begin position="79"/>
        <end position="106"/>
    </location>
</feature>
<organism evidence="2 3">
    <name type="scientific">Methylobacterium durans</name>
    <dbReference type="NCBI Taxonomy" id="2202825"/>
    <lineage>
        <taxon>Bacteria</taxon>
        <taxon>Pseudomonadati</taxon>
        <taxon>Pseudomonadota</taxon>
        <taxon>Alphaproteobacteria</taxon>
        <taxon>Hyphomicrobiales</taxon>
        <taxon>Methylobacteriaceae</taxon>
        <taxon>Methylobacterium</taxon>
    </lineage>
</organism>
<dbReference type="KEGG" id="mets:DK389_13880"/>
<name>A0A2U8W5L5_9HYPH</name>